<evidence type="ECO:0000256" key="4">
    <source>
        <dbReference type="HAMAP-Rule" id="MF_00171"/>
    </source>
</evidence>
<evidence type="ECO:0000256" key="3">
    <source>
        <dbReference type="ARBA" id="ARBA00023235"/>
    </source>
</evidence>
<dbReference type="AlphaFoldDB" id="A0A558HX10"/>
<dbReference type="PANTHER" id="PTHR11142:SF0">
    <property type="entry name" value="TRNA PSEUDOURIDINE SYNTHASE-LIKE 1"/>
    <property type="match status" value="1"/>
</dbReference>
<dbReference type="GO" id="GO:0031119">
    <property type="term" value="P:tRNA pseudouridine synthesis"/>
    <property type="evidence" value="ECO:0007669"/>
    <property type="project" value="UniProtKB-UniRule"/>
</dbReference>
<dbReference type="EC" id="5.4.99.12" evidence="4"/>
<dbReference type="GO" id="GO:0003723">
    <property type="term" value="F:RNA binding"/>
    <property type="evidence" value="ECO:0007669"/>
    <property type="project" value="InterPro"/>
</dbReference>
<reference evidence="8 9" key="1">
    <citation type="submission" date="2019-07" db="EMBL/GenBank/DDBJ databases">
        <title>Diversity of Bacteria from Kongsfjorden, Arctic.</title>
        <authorList>
            <person name="Yu Y."/>
        </authorList>
    </citation>
    <scope>NUCLEOTIDE SEQUENCE [LARGE SCALE GENOMIC DNA]</scope>
    <source>
        <strain evidence="8 9">SM1923</strain>
    </source>
</reference>
<evidence type="ECO:0000313" key="8">
    <source>
        <dbReference type="EMBL" id="TVU73644.1"/>
    </source>
</evidence>
<dbReference type="Proteomes" id="UP000319941">
    <property type="component" value="Unassembled WGS sequence"/>
</dbReference>
<dbReference type="InterPro" id="IPR020097">
    <property type="entry name" value="PsdUridine_synth_TruA_a/b_dom"/>
</dbReference>
<dbReference type="HAMAP" id="MF_00171">
    <property type="entry name" value="TruA"/>
    <property type="match status" value="1"/>
</dbReference>
<feature type="domain" description="Pseudouridine synthase I TruA alpha/beta" evidence="7">
    <location>
        <begin position="156"/>
        <end position="258"/>
    </location>
</feature>
<feature type="domain" description="Pseudouridine synthase I TruA alpha/beta" evidence="7">
    <location>
        <begin position="22"/>
        <end position="116"/>
    </location>
</feature>
<evidence type="ECO:0000256" key="1">
    <source>
        <dbReference type="ARBA" id="ARBA00009375"/>
    </source>
</evidence>
<gene>
    <name evidence="4 8" type="primary">truA</name>
    <name evidence="8" type="ORF">FQP86_00750</name>
</gene>
<evidence type="ECO:0000256" key="6">
    <source>
        <dbReference type="SAM" id="MobiDB-lite"/>
    </source>
</evidence>
<feature type="binding site" evidence="4">
    <location>
        <position position="123"/>
    </location>
    <ligand>
        <name>substrate</name>
    </ligand>
</feature>
<comment type="subunit">
    <text evidence="4">Homodimer.</text>
</comment>
<dbReference type="SUPFAM" id="SSF55120">
    <property type="entry name" value="Pseudouridine synthase"/>
    <property type="match status" value="1"/>
</dbReference>
<keyword evidence="3 4" id="KW-0413">Isomerase</keyword>
<feature type="region of interest" description="Disordered" evidence="6">
    <location>
        <begin position="327"/>
        <end position="364"/>
    </location>
</feature>
<evidence type="ECO:0000313" key="9">
    <source>
        <dbReference type="Proteomes" id="UP000319941"/>
    </source>
</evidence>
<feature type="compositionally biased region" description="Polar residues" evidence="6">
    <location>
        <begin position="343"/>
        <end position="364"/>
    </location>
</feature>
<comment type="function">
    <text evidence="4">Formation of pseudouridine at positions 38, 39 and 40 in the anticodon stem and loop of transfer RNAs.</text>
</comment>
<evidence type="ECO:0000256" key="5">
    <source>
        <dbReference type="RuleBase" id="RU003792"/>
    </source>
</evidence>
<sequence>MPFFTPLDDNEKRPGRIALGIEYDGTRYCGWQRLSHAPSVQESLEKALSKVASTPITVHCSGRTDSGVHAVRQVVHFDTPVGRSRKAWRMGGNVNLPPDIGIHWAVPVPGDFHARFSAIARRYRYMIINQPFRPVMERHNVTWCRESLDVSAMQAAAAHLVGELDFSAFRAAGCQSRSPRRHVHFIEVSRHGHMVMIDLQANAFLHHMVRNIAGTLMAIGRGDKPVEWIVELMRGGDRTRSSATASASGLHFVDVIYPPRYQLPKEPLGPGLVAHLGEWTGERPLPDCPMARSRIARAEAEGAEEARAAGQLSEIEAIRMADAAREAERISREHEQAIPAAGTSVTGTSVASNPATDSPATDVL</sequence>
<feature type="active site" description="Nucleophile" evidence="4">
    <location>
        <position position="65"/>
    </location>
</feature>
<dbReference type="FunFam" id="3.30.70.580:FF:000001">
    <property type="entry name" value="tRNA pseudouridine synthase A"/>
    <property type="match status" value="1"/>
</dbReference>
<comment type="caution">
    <text evidence="8">The sequence shown here is derived from an EMBL/GenBank/DDBJ whole genome shotgun (WGS) entry which is preliminary data.</text>
</comment>
<dbReference type="CDD" id="cd02570">
    <property type="entry name" value="PseudoU_synth_EcTruA"/>
    <property type="match status" value="1"/>
</dbReference>
<keyword evidence="2 4" id="KW-0819">tRNA processing</keyword>
<dbReference type="InterPro" id="IPR001406">
    <property type="entry name" value="PsdUridine_synth_TruA"/>
</dbReference>
<dbReference type="InterPro" id="IPR020095">
    <property type="entry name" value="PsdUridine_synth_TruA_C"/>
</dbReference>
<comment type="catalytic activity">
    <reaction evidence="4 5">
        <text>uridine(38/39/40) in tRNA = pseudouridine(38/39/40) in tRNA</text>
        <dbReference type="Rhea" id="RHEA:22376"/>
        <dbReference type="Rhea" id="RHEA-COMP:10085"/>
        <dbReference type="Rhea" id="RHEA-COMP:10087"/>
        <dbReference type="ChEBI" id="CHEBI:65314"/>
        <dbReference type="ChEBI" id="CHEBI:65315"/>
        <dbReference type="EC" id="5.4.99.12"/>
    </reaction>
</comment>
<comment type="caution">
    <text evidence="4">Lacks conserved residue(s) required for the propagation of feature annotation.</text>
</comment>
<accession>A0A558HX10</accession>
<dbReference type="Pfam" id="PF01416">
    <property type="entry name" value="PseudoU_synth_1"/>
    <property type="match status" value="2"/>
</dbReference>
<dbReference type="Gene3D" id="3.30.70.660">
    <property type="entry name" value="Pseudouridine synthase I, catalytic domain, C-terminal subdomain"/>
    <property type="match status" value="1"/>
</dbReference>
<dbReference type="OrthoDB" id="9811823at2"/>
<dbReference type="Gene3D" id="3.30.70.580">
    <property type="entry name" value="Pseudouridine synthase I, catalytic domain, N-terminal subdomain"/>
    <property type="match status" value="1"/>
</dbReference>
<dbReference type="PANTHER" id="PTHR11142">
    <property type="entry name" value="PSEUDOURIDYLATE SYNTHASE"/>
    <property type="match status" value="1"/>
</dbReference>
<name>A0A558HX10_9GAMM</name>
<proteinExistence type="inferred from homology"/>
<dbReference type="STRING" id="553385.GCA_000591415_00311"/>
<dbReference type="InterPro" id="IPR020103">
    <property type="entry name" value="PsdUridine_synth_cat_dom_sf"/>
</dbReference>
<dbReference type="RefSeq" id="WP_144726273.1">
    <property type="nucleotide sequence ID" value="NZ_CAWOWR010000001.1"/>
</dbReference>
<keyword evidence="9" id="KW-1185">Reference proteome</keyword>
<feature type="compositionally biased region" description="Basic and acidic residues" evidence="6">
    <location>
        <begin position="327"/>
        <end position="336"/>
    </location>
</feature>
<evidence type="ECO:0000256" key="2">
    <source>
        <dbReference type="ARBA" id="ARBA00022694"/>
    </source>
</evidence>
<protein>
    <recommendedName>
        <fullName evidence="4">tRNA pseudouridine synthase A</fullName>
        <ecNumber evidence="4">5.4.99.12</ecNumber>
    </recommendedName>
    <alternativeName>
        <fullName evidence="4">tRNA pseudouridine(38-40) synthase</fullName>
    </alternativeName>
    <alternativeName>
        <fullName evidence="4">tRNA pseudouridylate synthase I</fullName>
    </alternativeName>
    <alternativeName>
        <fullName evidence="4">tRNA-uridine isomerase I</fullName>
    </alternativeName>
</protein>
<dbReference type="InterPro" id="IPR020094">
    <property type="entry name" value="TruA/RsuA/RluB/E/F_N"/>
</dbReference>
<dbReference type="EMBL" id="VNFH01000001">
    <property type="protein sequence ID" value="TVU73644.1"/>
    <property type="molecule type" value="Genomic_DNA"/>
</dbReference>
<evidence type="ECO:0000259" key="7">
    <source>
        <dbReference type="Pfam" id="PF01416"/>
    </source>
</evidence>
<organism evidence="8 9">
    <name type="scientific">Cobetia crustatorum</name>
    <dbReference type="NCBI Taxonomy" id="553385"/>
    <lineage>
        <taxon>Bacteria</taxon>
        <taxon>Pseudomonadati</taxon>
        <taxon>Pseudomonadota</taxon>
        <taxon>Gammaproteobacteria</taxon>
        <taxon>Oceanospirillales</taxon>
        <taxon>Halomonadaceae</taxon>
        <taxon>Cobetia</taxon>
    </lineage>
</organism>
<dbReference type="GO" id="GO:0160147">
    <property type="term" value="F:tRNA pseudouridine(38-40) synthase activity"/>
    <property type="evidence" value="ECO:0007669"/>
    <property type="project" value="UniProtKB-EC"/>
</dbReference>
<comment type="similarity">
    <text evidence="1 4 5">Belongs to the tRNA pseudouridine synthase TruA family.</text>
</comment>
<dbReference type="NCBIfam" id="TIGR00071">
    <property type="entry name" value="hisT_truA"/>
    <property type="match status" value="1"/>
</dbReference>